<dbReference type="AlphaFoldDB" id="A0A6M3KWY9"/>
<accession>A0A6M3KWY9</accession>
<evidence type="ECO:0000313" key="1">
    <source>
        <dbReference type="EMBL" id="QJA86683.1"/>
    </source>
</evidence>
<gene>
    <name evidence="1" type="ORF">MM415B03137_0002</name>
</gene>
<organism evidence="1">
    <name type="scientific">viral metagenome</name>
    <dbReference type="NCBI Taxonomy" id="1070528"/>
    <lineage>
        <taxon>unclassified sequences</taxon>
        <taxon>metagenomes</taxon>
        <taxon>organismal metagenomes</taxon>
    </lineage>
</organism>
<name>A0A6M3KWY9_9ZZZZ</name>
<proteinExistence type="predicted"/>
<dbReference type="EMBL" id="MT142653">
    <property type="protein sequence ID" value="QJA86683.1"/>
    <property type="molecule type" value="Genomic_DNA"/>
</dbReference>
<reference evidence="1" key="1">
    <citation type="submission" date="2020-03" db="EMBL/GenBank/DDBJ databases">
        <title>The deep terrestrial virosphere.</title>
        <authorList>
            <person name="Holmfeldt K."/>
            <person name="Nilsson E."/>
            <person name="Simone D."/>
            <person name="Lopez-Fernandez M."/>
            <person name="Wu X."/>
            <person name="de Brujin I."/>
            <person name="Lundin D."/>
            <person name="Andersson A."/>
            <person name="Bertilsson S."/>
            <person name="Dopson M."/>
        </authorList>
    </citation>
    <scope>NUCLEOTIDE SEQUENCE</scope>
    <source>
        <strain evidence="1">MM415B03137</strain>
    </source>
</reference>
<protein>
    <submittedName>
        <fullName evidence="1">Uncharacterized protein</fullName>
    </submittedName>
</protein>
<sequence>MKEGLYDKVALKMQRMVGRATGKLDLEFRNKRPFDKVPVPPREQIMNYMDYVDNPDIEQEFLNQGADPMTIQKYHDNMQNLIRRYQKNG</sequence>